<dbReference type="InterPro" id="IPR023210">
    <property type="entry name" value="NADP_OxRdtase_dom"/>
</dbReference>
<dbReference type="KEGG" id="tmn:UCRPA7_8820"/>
<dbReference type="OrthoDB" id="37537at2759"/>
<evidence type="ECO:0000256" key="1">
    <source>
        <dbReference type="ARBA" id="ARBA00023002"/>
    </source>
</evidence>
<dbReference type="InterPro" id="IPR036812">
    <property type="entry name" value="NAD(P)_OxRdtase_dom_sf"/>
</dbReference>
<keyword evidence="1" id="KW-0560">Oxidoreductase</keyword>
<dbReference type="PANTHER" id="PTHR43625:SF40">
    <property type="entry name" value="ALDO-KETO REDUCTASE YAKC [NADP(+)]"/>
    <property type="match status" value="1"/>
</dbReference>
<dbReference type="RefSeq" id="XP_007919521.1">
    <property type="nucleotide sequence ID" value="XM_007921330.1"/>
</dbReference>
<protein>
    <submittedName>
        <fullName evidence="3">Putative aldo-keto reductase yakc protein</fullName>
    </submittedName>
</protein>
<dbReference type="Pfam" id="PF00248">
    <property type="entry name" value="Aldo_ket_red"/>
    <property type="match status" value="1"/>
</dbReference>
<gene>
    <name evidence="3" type="ORF">UCRPA7_8820</name>
</gene>
<name>R8B8V7_PHAM7</name>
<dbReference type="GO" id="GO:0005737">
    <property type="term" value="C:cytoplasm"/>
    <property type="evidence" value="ECO:0007669"/>
    <property type="project" value="TreeGrafter"/>
</dbReference>
<dbReference type="GeneID" id="19329710"/>
<keyword evidence="4" id="KW-1185">Reference proteome</keyword>
<evidence type="ECO:0000259" key="2">
    <source>
        <dbReference type="Pfam" id="PF00248"/>
    </source>
</evidence>
<dbReference type="GO" id="GO:0016491">
    <property type="term" value="F:oxidoreductase activity"/>
    <property type="evidence" value="ECO:0007669"/>
    <property type="project" value="UniProtKB-KW"/>
</dbReference>
<accession>R8B8V7</accession>
<sequence length="155" mass="17310">MAPPVQLPTRKLGKDGPLINKMGFGLMGIGAAYGSVGTDEERLALLDRAWELGNTTWDTADAYGDCEDIVGKWFKLHPERRQDIFLASKFGLRVKFGENGSYSVVIDSTPEYGREACERSLSRLGVESIDLYYIHRLDEVTPIEKTVQALVQLKE</sequence>
<dbReference type="eggNOG" id="KOG1575">
    <property type="taxonomic scope" value="Eukaryota"/>
</dbReference>
<dbReference type="EMBL" id="KB933378">
    <property type="protein sequence ID" value="EON95744.1"/>
    <property type="molecule type" value="Genomic_DNA"/>
</dbReference>
<dbReference type="InterPro" id="IPR050791">
    <property type="entry name" value="Aldo-Keto_reductase"/>
</dbReference>
<organism evidence="3 4">
    <name type="scientific">Phaeoacremonium minimum (strain UCR-PA7)</name>
    <name type="common">Esca disease fungus</name>
    <name type="synonym">Togninia minima</name>
    <dbReference type="NCBI Taxonomy" id="1286976"/>
    <lineage>
        <taxon>Eukaryota</taxon>
        <taxon>Fungi</taxon>
        <taxon>Dikarya</taxon>
        <taxon>Ascomycota</taxon>
        <taxon>Pezizomycotina</taxon>
        <taxon>Sordariomycetes</taxon>
        <taxon>Sordariomycetidae</taxon>
        <taxon>Togniniales</taxon>
        <taxon>Togniniaceae</taxon>
        <taxon>Phaeoacremonium</taxon>
    </lineage>
</organism>
<dbReference type="PANTHER" id="PTHR43625">
    <property type="entry name" value="AFLATOXIN B1 ALDEHYDE REDUCTASE"/>
    <property type="match status" value="1"/>
</dbReference>
<dbReference type="HOGENOM" id="CLU_023205_16_3_1"/>
<proteinExistence type="predicted"/>
<dbReference type="Proteomes" id="UP000014074">
    <property type="component" value="Unassembled WGS sequence"/>
</dbReference>
<dbReference type="SUPFAM" id="SSF51430">
    <property type="entry name" value="NAD(P)-linked oxidoreductase"/>
    <property type="match status" value="1"/>
</dbReference>
<evidence type="ECO:0000313" key="4">
    <source>
        <dbReference type="Proteomes" id="UP000014074"/>
    </source>
</evidence>
<feature type="domain" description="NADP-dependent oxidoreductase" evidence="2">
    <location>
        <begin position="21"/>
        <end position="154"/>
    </location>
</feature>
<evidence type="ECO:0000313" key="3">
    <source>
        <dbReference type="EMBL" id="EON95744.1"/>
    </source>
</evidence>
<dbReference type="Gene3D" id="3.20.20.100">
    <property type="entry name" value="NADP-dependent oxidoreductase domain"/>
    <property type="match status" value="1"/>
</dbReference>
<dbReference type="AlphaFoldDB" id="R8B8V7"/>
<reference evidence="4" key="1">
    <citation type="journal article" date="2013" name="Genome Announc.">
        <title>Draft genome sequence of the ascomycete Phaeoacremonium aleophilum strain UCR-PA7, a causal agent of the esca disease complex in grapevines.</title>
        <authorList>
            <person name="Blanco-Ulate B."/>
            <person name="Rolshausen P."/>
            <person name="Cantu D."/>
        </authorList>
    </citation>
    <scope>NUCLEOTIDE SEQUENCE [LARGE SCALE GENOMIC DNA]</scope>
    <source>
        <strain evidence="4">UCR-PA7</strain>
    </source>
</reference>